<comment type="subcellular location">
    <subcellularLocation>
        <location evidence="1">Cell outer membrane</location>
    </subcellularLocation>
</comment>
<dbReference type="PANTHER" id="PTHR30026:SF23">
    <property type="entry name" value="TO APRF-PUTATIVE OUTER MEMBRANE EFFLUX PROTEIN OR SECRETED ALKALINE PHOSPHATASE-RELATED"/>
    <property type="match status" value="1"/>
</dbReference>
<evidence type="ECO:0000256" key="2">
    <source>
        <dbReference type="ARBA" id="ARBA00022452"/>
    </source>
</evidence>
<keyword evidence="7" id="KW-1185">Reference proteome</keyword>
<dbReference type="InterPro" id="IPR051906">
    <property type="entry name" value="TolC-like"/>
</dbReference>
<keyword evidence="4" id="KW-0472">Membrane</keyword>
<keyword evidence="2" id="KW-1134">Transmembrane beta strand</keyword>
<dbReference type="Gene3D" id="1.20.1600.10">
    <property type="entry name" value="Outer membrane efflux proteins (OEP)"/>
    <property type="match status" value="1"/>
</dbReference>
<evidence type="ECO:0000256" key="1">
    <source>
        <dbReference type="ARBA" id="ARBA00004442"/>
    </source>
</evidence>
<name>A0ABP0JDZ1_9DINO</name>
<reference evidence="6 7" key="1">
    <citation type="submission" date="2024-02" db="EMBL/GenBank/DDBJ databases">
        <authorList>
            <person name="Chen Y."/>
            <person name="Shah S."/>
            <person name="Dougan E. K."/>
            <person name="Thang M."/>
            <person name="Chan C."/>
        </authorList>
    </citation>
    <scope>NUCLEOTIDE SEQUENCE [LARGE SCALE GENOMIC DNA]</scope>
</reference>
<protein>
    <submittedName>
        <fullName evidence="6">Outer membrane efflux protein</fullName>
    </submittedName>
</protein>
<evidence type="ECO:0000256" key="3">
    <source>
        <dbReference type="ARBA" id="ARBA00022692"/>
    </source>
</evidence>
<evidence type="ECO:0000256" key="5">
    <source>
        <dbReference type="ARBA" id="ARBA00023237"/>
    </source>
</evidence>
<dbReference type="Proteomes" id="UP001642464">
    <property type="component" value="Unassembled WGS sequence"/>
</dbReference>
<dbReference type="SUPFAM" id="SSF56954">
    <property type="entry name" value="Outer membrane efflux proteins (OEP)"/>
    <property type="match status" value="1"/>
</dbReference>
<sequence>MSQFPFASNRLPRRGWRARLRQCALWGMLGVQGLTAGCWWQQHDSTLAIDETPYIQAATAVEFPILDEPVESTAVVTAAPRTLNSKGEQEYWDVELEDVVHLALANSKIFRDLGGVVLRAPGSTRSTYDTAVLETDPRFGPQAALSAFDATFASSLFYEHNNRALNNVFFGGGTRVLKQEAAVFQAQISKRTPFGSEFTLRHNVDYDQNNAPGNAFPAAWDINFEAEYRQSLLRGAGIDFGRIAGASTIPGVYNGILIARANTDVSIAEFEMSVRDFLSDVENAYWDLYFAYRDLDTKIAARDAALDTWRRIQALSERGRVGGEADKEAEAREQYYRFQEEVENRRLRYLIGLPVNGAELLRPSDEPPRAEILFDWELSLQESLSERAELRRQKWMIKRRELELVASRNFLLPELDVVALYRYRGFGRTLLKTGASSEFDSAWNNLLHGNFQESQLGVELAFPFGNRQAHAAVRNAEFLLARERGLLREQEQRVVHDLSNAMAETTRAHQVMRTVYNRREAARERLKALEAAFEADKAPLNLVLDAQRRLAASESHYYATLVEYAAAVKNMHYEKGTLLEYLGVHLSEGPWPEPAYADAEDRLRRREVLDGSHVPDQGIISSGAIPASW</sequence>
<evidence type="ECO:0000313" key="6">
    <source>
        <dbReference type="EMBL" id="CAK9012612.1"/>
    </source>
</evidence>
<evidence type="ECO:0000256" key="4">
    <source>
        <dbReference type="ARBA" id="ARBA00023136"/>
    </source>
</evidence>
<evidence type="ECO:0000313" key="7">
    <source>
        <dbReference type="Proteomes" id="UP001642464"/>
    </source>
</evidence>
<organism evidence="6 7">
    <name type="scientific">Durusdinium trenchii</name>
    <dbReference type="NCBI Taxonomy" id="1381693"/>
    <lineage>
        <taxon>Eukaryota</taxon>
        <taxon>Sar</taxon>
        <taxon>Alveolata</taxon>
        <taxon>Dinophyceae</taxon>
        <taxon>Suessiales</taxon>
        <taxon>Symbiodiniaceae</taxon>
        <taxon>Durusdinium</taxon>
    </lineage>
</organism>
<accession>A0ABP0JDZ1</accession>
<dbReference type="EMBL" id="CAXAMM010006878">
    <property type="protein sequence ID" value="CAK9012612.1"/>
    <property type="molecule type" value="Genomic_DNA"/>
</dbReference>
<proteinExistence type="predicted"/>
<keyword evidence="5" id="KW-0998">Cell outer membrane</keyword>
<comment type="caution">
    <text evidence="6">The sequence shown here is derived from an EMBL/GenBank/DDBJ whole genome shotgun (WGS) entry which is preliminary data.</text>
</comment>
<keyword evidence="3" id="KW-0812">Transmembrane</keyword>
<dbReference type="PANTHER" id="PTHR30026">
    <property type="entry name" value="OUTER MEMBRANE PROTEIN TOLC"/>
    <property type="match status" value="1"/>
</dbReference>
<gene>
    <name evidence="6" type="ORF">SCF082_LOCUS11578</name>
</gene>